<feature type="repeat" description="PPR" evidence="2">
    <location>
        <begin position="333"/>
        <end position="367"/>
    </location>
</feature>
<accession>A0A8T2TXF8</accession>
<feature type="repeat" description="PPR" evidence="2">
    <location>
        <begin position="232"/>
        <end position="266"/>
    </location>
</feature>
<dbReference type="PANTHER" id="PTHR47926">
    <property type="entry name" value="PENTATRICOPEPTIDE REPEAT-CONTAINING PROTEIN"/>
    <property type="match status" value="1"/>
</dbReference>
<dbReference type="Pfam" id="PF20430">
    <property type="entry name" value="Eplus_motif"/>
    <property type="match status" value="1"/>
</dbReference>
<organism evidence="5 6">
    <name type="scientific">Ceratopteris richardii</name>
    <name type="common">Triangle waterfern</name>
    <dbReference type="NCBI Taxonomy" id="49495"/>
    <lineage>
        <taxon>Eukaryota</taxon>
        <taxon>Viridiplantae</taxon>
        <taxon>Streptophyta</taxon>
        <taxon>Embryophyta</taxon>
        <taxon>Tracheophyta</taxon>
        <taxon>Polypodiopsida</taxon>
        <taxon>Polypodiidae</taxon>
        <taxon>Polypodiales</taxon>
        <taxon>Pteridineae</taxon>
        <taxon>Pteridaceae</taxon>
        <taxon>Parkerioideae</taxon>
        <taxon>Ceratopteris</taxon>
    </lineage>
</organism>
<dbReference type="GO" id="GO:0048731">
    <property type="term" value="P:system development"/>
    <property type="evidence" value="ECO:0007669"/>
    <property type="project" value="UniProtKB-ARBA"/>
</dbReference>
<feature type="region of interest" description="Disordered" evidence="3">
    <location>
        <begin position="1"/>
        <end position="42"/>
    </location>
</feature>
<evidence type="ECO:0000256" key="2">
    <source>
        <dbReference type="PROSITE-ProRule" id="PRU00708"/>
    </source>
</evidence>
<dbReference type="GO" id="GO:0008270">
    <property type="term" value="F:zinc ion binding"/>
    <property type="evidence" value="ECO:0007669"/>
    <property type="project" value="InterPro"/>
</dbReference>
<dbReference type="FunFam" id="1.25.40.10:FF:000158">
    <property type="entry name" value="pentatricopeptide repeat-containing protein At2g33680"/>
    <property type="match status" value="1"/>
</dbReference>
<dbReference type="Pfam" id="PF14432">
    <property type="entry name" value="DYW_deaminase"/>
    <property type="match status" value="1"/>
</dbReference>
<dbReference type="EMBL" id="CM035416">
    <property type="protein sequence ID" value="KAH7426273.1"/>
    <property type="molecule type" value="Genomic_DNA"/>
</dbReference>
<dbReference type="SUPFAM" id="SSF48452">
    <property type="entry name" value="TPR-like"/>
    <property type="match status" value="1"/>
</dbReference>
<keyword evidence="1" id="KW-0677">Repeat</keyword>
<keyword evidence="6" id="KW-1185">Reference proteome</keyword>
<dbReference type="FunFam" id="1.25.40.10:FF:000031">
    <property type="entry name" value="Pentatricopeptide repeat-containing protein mitochondrial"/>
    <property type="match status" value="2"/>
</dbReference>
<dbReference type="Gene3D" id="1.25.40.10">
    <property type="entry name" value="Tetratricopeptide repeat domain"/>
    <property type="match status" value="4"/>
</dbReference>
<feature type="compositionally biased region" description="Polar residues" evidence="3">
    <location>
        <begin position="16"/>
        <end position="42"/>
    </location>
</feature>
<feature type="domain" description="DYW" evidence="4">
    <location>
        <begin position="762"/>
        <end position="836"/>
    </location>
</feature>
<dbReference type="OMA" id="RANDCTE"/>
<dbReference type="GO" id="GO:0009451">
    <property type="term" value="P:RNA modification"/>
    <property type="evidence" value="ECO:0007669"/>
    <property type="project" value="InterPro"/>
</dbReference>
<protein>
    <recommendedName>
        <fullName evidence="4">DYW domain-containing protein</fullName>
    </recommendedName>
</protein>
<dbReference type="FunFam" id="1.25.40.10:FF:000227">
    <property type="entry name" value="Pentatricopeptide repeat-containing protein At3g13880"/>
    <property type="match status" value="1"/>
</dbReference>
<dbReference type="Pfam" id="PF01535">
    <property type="entry name" value="PPR"/>
    <property type="match status" value="2"/>
</dbReference>
<dbReference type="InterPro" id="IPR046960">
    <property type="entry name" value="PPR_At4g14850-like_plant"/>
</dbReference>
<dbReference type="InterPro" id="IPR032867">
    <property type="entry name" value="DYW_dom"/>
</dbReference>
<proteinExistence type="predicted"/>
<dbReference type="InterPro" id="IPR046849">
    <property type="entry name" value="E2_motif"/>
</dbReference>
<dbReference type="OrthoDB" id="185373at2759"/>
<feature type="repeat" description="PPR" evidence="2">
    <location>
        <begin position="535"/>
        <end position="569"/>
    </location>
</feature>
<reference evidence="5" key="1">
    <citation type="submission" date="2021-08" db="EMBL/GenBank/DDBJ databases">
        <title>WGS assembly of Ceratopteris richardii.</title>
        <authorList>
            <person name="Marchant D.B."/>
            <person name="Chen G."/>
            <person name="Jenkins J."/>
            <person name="Shu S."/>
            <person name="Leebens-Mack J."/>
            <person name="Grimwood J."/>
            <person name="Schmutz J."/>
            <person name="Soltis P."/>
            <person name="Soltis D."/>
            <person name="Chen Z.-H."/>
        </authorList>
    </citation>
    <scope>NUCLEOTIDE SEQUENCE</scope>
    <source>
        <strain evidence="5">Whitten #5841</strain>
        <tissue evidence="5">Leaf</tissue>
    </source>
</reference>
<dbReference type="GO" id="GO:0003723">
    <property type="term" value="F:RNA binding"/>
    <property type="evidence" value="ECO:0007669"/>
    <property type="project" value="InterPro"/>
</dbReference>
<feature type="repeat" description="PPR" evidence="2">
    <location>
        <begin position="434"/>
        <end position="468"/>
    </location>
</feature>
<dbReference type="PROSITE" id="PS51375">
    <property type="entry name" value="PPR"/>
    <property type="match status" value="4"/>
</dbReference>
<dbReference type="AlphaFoldDB" id="A0A8T2TXF8"/>
<evidence type="ECO:0000256" key="3">
    <source>
        <dbReference type="SAM" id="MobiDB-lite"/>
    </source>
</evidence>
<gene>
    <name evidence="5" type="ORF">KP509_11G093500</name>
</gene>
<evidence type="ECO:0000256" key="1">
    <source>
        <dbReference type="ARBA" id="ARBA00022737"/>
    </source>
</evidence>
<name>A0A8T2TXF8_CERRI</name>
<dbReference type="InterPro" id="IPR002885">
    <property type="entry name" value="PPR_rpt"/>
</dbReference>
<dbReference type="InterPro" id="IPR011990">
    <property type="entry name" value="TPR-like_helical_dom_sf"/>
</dbReference>
<dbReference type="Proteomes" id="UP000825935">
    <property type="component" value="Chromosome 11"/>
</dbReference>
<comment type="caution">
    <text evidence="5">The sequence shown here is derived from an EMBL/GenBank/DDBJ whole genome shotgun (WGS) entry which is preliminary data.</text>
</comment>
<dbReference type="NCBIfam" id="TIGR00756">
    <property type="entry name" value="PPR"/>
    <property type="match status" value="4"/>
</dbReference>
<sequence>MAQTMAQPAVWDPGTLSANRSHSTQTRSNSRQLSSTEPSSSRMLDSLSYEQLLGQLKGSIARSNQYDILNHLSRRCVTQKDLRRGKELHDHAKERGLESDTLLGSQLIQMYSGLGSLKGACEVFNGLIEPDLISWTAIISAHVTLGASYKAIHLYFQLRSLDMELDGPAFMAALKACAGVAALEEGKLIHAHIIEGGWETSDFVGNTVVDMYAKCGSLQDASLTFNRLPKHDIIAWNALLAGYNQIGDCQKTFEIFRQMQDEDVPLSHVSFVFVLKACAILGVLEEGQQVHSIVVEYGLDTDLSVCNALIDMYANCGNLSDSSIAFRRVCAPDVILWSTLIAAYGNEGEGHHALELFFEMQQCKHVPTEITYNSALKACASIAAYEEGMKIHSIAVICGLESNVFLTSTLIDMYCKCGDIAQGNAIFNMSLKRDVSLWNAMIGGYAQEGLGQEALQLFCQMQQKSVMPNKITLIFVLKACSHACALEQGRRVHADIIIHGFESDLQVGSTLIDMYCKCGSLEDAGVVFECLQKRDVAAWNIIIAGCAQQSDFNKAYNYFEAMQRAGFMPDEVSYLFLLTACSRVRTGDEGLLQFKSLLVNCHLTLTPELSVSMLDCVGRVGLLDEAEDLLECLPFYTGDASWLSLLGSCRVHRDVNLGQRCFNNIMKLNPTNATAYVYMGNLCRQLGMGFQAEKIVKGRANASAWKKPAKAFIEVNNTVHDFVVGDQTHPSSPDIYAKVKDITAQMKEEGFMSSSRLLGNADEEALAGHCEKLAIAFGLISTPVGSTVRVSKNLRMCDDCHHSAKFISRLEVREIVVNDALCVHHFKDGVCSCNDLF</sequence>
<evidence type="ECO:0000259" key="4">
    <source>
        <dbReference type="Pfam" id="PF14432"/>
    </source>
</evidence>
<dbReference type="Pfam" id="PF13041">
    <property type="entry name" value="PPR_2"/>
    <property type="match status" value="3"/>
</dbReference>
<evidence type="ECO:0000313" key="5">
    <source>
        <dbReference type="EMBL" id="KAH7426273.1"/>
    </source>
</evidence>
<evidence type="ECO:0000313" key="6">
    <source>
        <dbReference type="Proteomes" id="UP000825935"/>
    </source>
</evidence>